<accession>A0A0F9DKH9</accession>
<dbReference type="Gene3D" id="3.10.450.50">
    <property type="match status" value="1"/>
</dbReference>
<dbReference type="Pfam" id="PF12680">
    <property type="entry name" value="SnoaL_2"/>
    <property type="match status" value="1"/>
</dbReference>
<evidence type="ECO:0000259" key="1">
    <source>
        <dbReference type="Pfam" id="PF12680"/>
    </source>
</evidence>
<comment type="caution">
    <text evidence="2">The sequence shown here is derived from an EMBL/GenBank/DDBJ whole genome shotgun (WGS) entry which is preliminary data.</text>
</comment>
<dbReference type="InterPro" id="IPR037401">
    <property type="entry name" value="SnoaL-like"/>
</dbReference>
<sequence>MSDLGPLECVTAYYRDLNTGDPDRVASHFHADAHHYYTRLEPNRSGREIGELTEQGVKFLDASWHLEHAIEQGDEVVIEWTMLWRDPQHDGAKRLDRGTEWFVVRDGLIAEVRAYHHSDAKNRKGDLVGFDHAGRDHTTLERWDGVRERDGAGPGAADRVRP</sequence>
<proteinExistence type="predicted"/>
<dbReference type="SUPFAM" id="SSF54427">
    <property type="entry name" value="NTF2-like"/>
    <property type="match status" value="1"/>
</dbReference>
<feature type="domain" description="SnoaL-like" evidence="1">
    <location>
        <begin position="10"/>
        <end position="112"/>
    </location>
</feature>
<protein>
    <recommendedName>
        <fullName evidence="1">SnoaL-like domain-containing protein</fullName>
    </recommendedName>
</protein>
<gene>
    <name evidence="2" type="ORF">LCGC14_2266430</name>
</gene>
<reference evidence="2" key="1">
    <citation type="journal article" date="2015" name="Nature">
        <title>Complex archaea that bridge the gap between prokaryotes and eukaryotes.</title>
        <authorList>
            <person name="Spang A."/>
            <person name="Saw J.H."/>
            <person name="Jorgensen S.L."/>
            <person name="Zaremba-Niedzwiedzka K."/>
            <person name="Martijn J."/>
            <person name="Lind A.E."/>
            <person name="van Eijk R."/>
            <person name="Schleper C."/>
            <person name="Guy L."/>
            <person name="Ettema T.J."/>
        </authorList>
    </citation>
    <scope>NUCLEOTIDE SEQUENCE</scope>
</reference>
<dbReference type="AlphaFoldDB" id="A0A0F9DKH9"/>
<dbReference type="InterPro" id="IPR032710">
    <property type="entry name" value="NTF2-like_dom_sf"/>
</dbReference>
<organism evidence="2">
    <name type="scientific">marine sediment metagenome</name>
    <dbReference type="NCBI Taxonomy" id="412755"/>
    <lineage>
        <taxon>unclassified sequences</taxon>
        <taxon>metagenomes</taxon>
        <taxon>ecological metagenomes</taxon>
    </lineage>
</organism>
<name>A0A0F9DKH9_9ZZZZ</name>
<dbReference type="EMBL" id="LAZR01031236">
    <property type="protein sequence ID" value="KKL54336.1"/>
    <property type="molecule type" value="Genomic_DNA"/>
</dbReference>
<evidence type="ECO:0000313" key="2">
    <source>
        <dbReference type="EMBL" id="KKL54336.1"/>
    </source>
</evidence>